<keyword evidence="5 7" id="KW-1133">Transmembrane helix</keyword>
<dbReference type="EMBL" id="SEUK01000026">
    <property type="protein sequence ID" value="KAA1166154.1"/>
    <property type="molecule type" value="Genomic_DNA"/>
</dbReference>
<dbReference type="Pfam" id="PF13440">
    <property type="entry name" value="Polysacc_synt_3"/>
    <property type="match status" value="1"/>
</dbReference>
<keyword evidence="3" id="KW-1003">Cell membrane</keyword>
<evidence type="ECO:0000256" key="6">
    <source>
        <dbReference type="ARBA" id="ARBA00023136"/>
    </source>
</evidence>
<comment type="similarity">
    <text evidence="2">Belongs to the polysaccharide synthase family.</text>
</comment>
<dbReference type="PANTHER" id="PTHR30250">
    <property type="entry name" value="PST FAMILY PREDICTED COLANIC ACID TRANSPORTER"/>
    <property type="match status" value="1"/>
</dbReference>
<sequence length="482" mass="53414">MKSTANGLKWSAIERLSTHAIQLVVMLYLARLLGPGAFGLMGILAVFIAIGQTLVNSGFSSALIRETKRTESDFSTTFYFNIGVGVACYSILFFIAPYIAIFFEQPLLTQLLRVLGITVILNSLAIVQQAKLTIMMDFKTQAKASLISVLISSCFAIWLANLNYGVWVLVWQALVYSACNSLILIFLCKWLPTTGFSKQSFNYLFGFGSKLLAAALLNTVFVNIYQVIIGKQFNSSQVGLFTQANQLANVPAITLTTVIQRVTYPMLSNIQNDTNKFESTYLLTLRFAGAVVFPLMIGLSLIATPLITVALGEQWLASAPLLSILCFAFILYPIHAINLNLLNVKGRSDIFLKLEIIKKSLIVLMLFITIPLGIKAMCIGMVGNSFIAFFINSFYTGKFSQLNTKKQLKALLPLFIGAFLCAVITCGITLFLSNIMMLGAYIQLFISLTFMPLLYGMFIRFLQPDLYLQFKMALCSENKISQ</sequence>
<comment type="caution">
    <text evidence="8">The sequence shown here is derived from an EMBL/GenBank/DDBJ whole genome shotgun (WGS) entry which is preliminary data.</text>
</comment>
<dbReference type="AlphaFoldDB" id="A0AB73BMZ6"/>
<evidence type="ECO:0000256" key="4">
    <source>
        <dbReference type="ARBA" id="ARBA00022692"/>
    </source>
</evidence>
<dbReference type="GO" id="GO:0005886">
    <property type="term" value="C:plasma membrane"/>
    <property type="evidence" value="ECO:0007669"/>
    <property type="project" value="UniProtKB-SubCell"/>
</dbReference>
<evidence type="ECO:0000256" key="1">
    <source>
        <dbReference type="ARBA" id="ARBA00004651"/>
    </source>
</evidence>
<feature type="transmembrane region" description="Helical" evidence="7">
    <location>
        <begin position="107"/>
        <end position="127"/>
    </location>
</feature>
<feature type="transmembrane region" description="Helical" evidence="7">
    <location>
        <begin position="317"/>
        <end position="341"/>
    </location>
</feature>
<evidence type="ECO:0000256" key="7">
    <source>
        <dbReference type="SAM" id="Phobius"/>
    </source>
</evidence>
<accession>A0AB73BMZ6</accession>
<feature type="transmembrane region" description="Helical" evidence="7">
    <location>
        <begin position="444"/>
        <end position="462"/>
    </location>
</feature>
<dbReference type="InterPro" id="IPR050833">
    <property type="entry name" value="Poly_Biosynth_Transport"/>
</dbReference>
<keyword evidence="6 7" id="KW-0472">Membrane</keyword>
<feature type="transmembrane region" description="Helical" evidence="7">
    <location>
        <begin position="287"/>
        <end position="311"/>
    </location>
</feature>
<gene>
    <name evidence="8" type="ORF">EU508_00145</name>
</gene>
<dbReference type="Proteomes" id="UP000324162">
    <property type="component" value="Unassembled WGS sequence"/>
</dbReference>
<feature type="transmembrane region" description="Helical" evidence="7">
    <location>
        <begin position="411"/>
        <end position="432"/>
    </location>
</feature>
<name>A0AB73BMZ6_9GAMM</name>
<evidence type="ECO:0000313" key="8">
    <source>
        <dbReference type="EMBL" id="KAA1166154.1"/>
    </source>
</evidence>
<proteinExistence type="inferred from homology"/>
<feature type="transmembrane region" description="Helical" evidence="7">
    <location>
        <begin position="147"/>
        <end position="167"/>
    </location>
</feature>
<feature type="transmembrane region" description="Helical" evidence="7">
    <location>
        <begin position="203"/>
        <end position="228"/>
    </location>
</feature>
<evidence type="ECO:0000256" key="5">
    <source>
        <dbReference type="ARBA" id="ARBA00022989"/>
    </source>
</evidence>
<dbReference type="CDD" id="cd13127">
    <property type="entry name" value="MATE_tuaB_like"/>
    <property type="match status" value="1"/>
</dbReference>
<evidence type="ECO:0000256" key="2">
    <source>
        <dbReference type="ARBA" id="ARBA00007430"/>
    </source>
</evidence>
<dbReference type="RefSeq" id="WP_149613230.1">
    <property type="nucleotide sequence ID" value="NZ_SEUK01000026.1"/>
</dbReference>
<organism evidence="8 9">
    <name type="scientific">Pseudoalteromonas fuliginea</name>
    <dbReference type="NCBI Taxonomy" id="1872678"/>
    <lineage>
        <taxon>Bacteria</taxon>
        <taxon>Pseudomonadati</taxon>
        <taxon>Pseudomonadota</taxon>
        <taxon>Gammaproteobacteria</taxon>
        <taxon>Alteromonadales</taxon>
        <taxon>Pseudoalteromonadaceae</taxon>
        <taxon>Pseudoalteromonas</taxon>
    </lineage>
</organism>
<feature type="transmembrane region" description="Helical" evidence="7">
    <location>
        <begin position="36"/>
        <end position="57"/>
    </location>
</feature>
<feature type="transmembrane region" description="Helical" evidence="7">
    <location>
        <begin position="78"/>
        <end position="101"/>
    </location>
</feature>
<reference evidence="8 9" key="1">
    <citation type="submission" date="2019-01" db="EMBL/GenBank/DDBJ databases">
        <title>Genome sequences of marine Pseudoalteromonas species.</title>
        <authorList>
            <person name="Boraston A.B."/>
            <person name="Hehemann J.-H."/>
            <person name="Vickers C.J."/>
            <person name="Salama-Alber O."/>
            <person name="Abe K."/>
            <person name="Hettle A.J."/>
        </authorList>
    </citation>
    <scope>NUCLEOTIDE SEQUENCE [LARGE SCALE GENOMIC DNA]</scope>
    <source>
        <strain evidence="8 9">PS42</strain>
    </source>
</reference>
<feature type="transmembrane region" description="Helical" evidence="7">
    <location>
        <begin position="361"/>
        <end position="391"/>
    </location>
</feature>
<evidence type="ECO:0000313" key="9">
    <source>
        <dbReference type="Proteomes" id="UP000324162"/>
    </source>
</evidence>
<protein>
    <submittedName>
        <fullName evidence="8">Lipopolysaccharide biosynthesis protein</fullName>
    </submittedName>
</protein>
<comment type="subcellular location">
    <subcellularLocation>
        <location evidence="1">Cell membrane</location>
        <topology evidence="1">Multi-pass membrane protein</topology>
    </subcellularLocation>
</comment>
<dbReference type="PANTHER" id="PTHR30250:SF10">
    <property type="entry name" value="LIPOPOLYSACCHARIDE BIOSYNTHESIS PROTEIN WZXC"/>
    <property type="match status" value="1"/>
</dbReference>
<evidence type="ECO:0000256" key="3">
    <source>
        <dbReference type="ARBA" id="ARBA00022475"/>
    </source>
</evidence>
<keyword evidence="4 7" id="KW-0812">Transmembrane</keyword>